<dbReference type="Proteomes" id="UP000652761">
    <property type="component" value="Unassembled WGS sequence"/>
</dbReference>
<dbReference type="EMBL" id="NMUH01004155">
    <property type="protein sequence ID" value="MQM08581.1"/>
    <property type="molecule type" value="Genomic_DNA"/>
</dbReference>
<sequence>MKKTAVAKRRRGKDSSSMEETTTPAMVETPRMEASAMVVELLAAPEELTIVMEEEPTSAMEEGGSAAAVEEEEEAADYGEEARRWRHGSLGREAPPWLDSGIMKPRTQRPLVLAAYQGLSDFQRGRVQKMGFGPILEIEPFYVDSPLIQALRERWDRNLLGLEPKGDELGDRRMVDRVELLESLGLRGVRQRGEEMLQEFVQRAAGLARAVYGQDPEDQERVDRDLRRFLVFFLGKMLLTTKGDDIHCRFLEILEDLERVRQYAWGAAFLAHTFADLSSGTGRETTMGGFAPFLQVWSYNYIPLGRATEVRPDALPLARRWLPIVTSTTFSLKLDTLRRDIWDFPEILVVWQPYVGMTDDGQPWVESGRPRFGRDLWVHCLNEIEPLCLRLEVRTLGVTTRPPRPPPGTPEGRAATHGSEDSEGVGPEQHNAEANPWHTPSRQWSSRNTGATKRDQSLKISTDIPDLHEVGKEQPGVTTRDTKQPREKHRLTTGTTTSDLHQVEGPQAEPPCTSDTPQGQGNYTLLCHHGRDQGTGY</sequence>
<evidence type="ECO:0000313" key="3">
    <source>
        <dbReference type="EMBL" id="MQM08581.1"/>
    </source>
</evidence>
<protein>
    <recommendedName>
        <fullName evidence="2">Aminotransferase-like plant mobile domain-containing protein</fullName>
    </recommendedName>
</protein>
<reference evidence="3" key="1">
    <citation type="submission" date="2017-07" db="EMBL/GenBank/DDBJ databases">
        <title>Taro Niue Genome Assembly and Annotation.</title>
        <authorList>
            <person name="Atibalentja N."/>
            <person name="Keating K."/>
            <person name="Fields C.J."/>
        </authorList>
    </citation>
    <scope>NUCLEOTIDE SEQUENCE</scope>
    <source>
        <strain evidence="3">Niue_2</strain>
        <tissue evidence="3">Leaf</tissue>
    </source>
</reference>
<comment type="caution">
    <text evidence="3">The sequence shown here is derived from an EMBL/GenBank/DDBJ whole genome shotgun (WGS) entry which is preliminary data.</text>
</comment>
<dbReference type="InterPro" id="IPR044824">
    <property type="entry name" value="MAIN-like"/>
</dbReference>
<dbReference type="GO" id="GO:0010073">
    <property type="term" value="P:meristem maintenance"/>
    <property type="evidence" value="ECO:0007669"/>
    <property type="project" value="InterPro"/>
</dbReference>
<organism evidence="3 4">
    <name type="scientific">Colocasia esculenta</name>
    <name type="common">Wild taro</name>
    <name type="synonym">Arum esculentum</name>
    <dbReference type="NCBI Taxonomy" id="4460"/>
    <lineage>
        <taxon>Eukaryota</taxon>
        <taxon>Viridiplantae</taxon>
        <taxon>Streptophyta</taxon>
        <taxon>Embryophyta</taxon>
        <taxon>Tracheophyta</taxon>
        <taxon>Spermatophyta</taxon>
        <taxon>Magnoliopsida</taxon>
        <taxon>Liliopsida</taxon>
        <taxon>Araceae</taxon>
        <taxon>Aroideae</taxon>
        <taxon>Colocasieae</taxon>
        <taxon>Colocasia</taxon>
    </lineage>
</organism>
<evidence type="ECO:0000256" key="1">
    <source>
        <dbReference type="SAM" id="MobiDB-lite"/>
    </source>
</evidence>
<dbReference type="AlphaFoldDB" id="A0A843WTJ8"/>
<dbReference type="PANTHER" id="PTHR46033">
    <property type="entry name" value="PROTEIN MAIN-LIKE 2"/>
    <property type="match status" value="1"/>
</dbReference>
<feature type="region of interest" description="Disordered" evidence="1">
    <location>
        <begin position="398"/>
        <end position="518"/>
    </location>
</feature>
<evidence type="ECO:0000313" key="4">
    <source>
        <dbReference type="Proteomes" id="UP000652761"/>
    </source>
</evidence>
<feature type="compositionally biased region" description="Polar residues" evidence="1">
    <location>
        <begin position="438"/>
        <end position="451"/>
    </location>
</feature>
<dbReference type="Pfam" id="PF10536">
    <property type="entry name" value="PMD"/>
    <property type="match status" value="1"/>
</dbReference>
<gene>
    <name evidence="3" type="ORF">Taro_041437</name>
</gene>
<feature type="domain" description="Aminotransferase-like plant mobile" evidence="2">
    <location>
        <begin position="159"/>
        <end position="357"/>
    </location>
</feature>
<feature type="region of interest" description="Disordered" evidence="1">
    <location>
        <begin position="1"/>
        <end position="31"/>
    </location>
</feature>
<evidence type="ECO:0000259" key="2">
    <source>
        <dbReference type="Pfam" id="PF10536"/>
    </source>
</evidence>
<proteinExistence type="predicted"/>
<keyword evidence="4" id="KW-1185">Reference proteome</keyword>
<name>A0A843WTJ8_COLES</name>
<feature type="compositionally biased region" description="Basic residues" evidence="1">
    <location>
        <begin position="1"/>
        <end position="12"/>
    </location>
</feature>
<accession>A0A843WTJ8</accession>
<dbReference type="PANTHER" id="PTHR46033:SF8">
    <property type="entry name" value="PROTEIN MAINTENANCE OF MERISTEMS-LIKE"/>
    <property type="match status" value="1"/>
</dbReference>
<dbReference type="InterPro" id="IPR019557">
    <property type="entry name" value="AminoTfrase-like_pln_mobile"/>
</dbReference>